<feature type="region of interest" description="Disordered" evidence="1">
    <location>
        <begin position="97"/>
        <end position="116"/>
    </location>
</feature>
<protein>
    <submittedName>
        <fullName evidence="2">Uncharacterized protein</fullName>
    </submittedName>
</protein>
<proteinExistence type="predicted"/>
<dbReference type="Proteomes" id="UP000092626">
    <property type="component" value="Unassembled WGS sequence"/>
</dbReference>
<feature type="compositionally biased region" description="Basic and acidic residues" evidence="1">
    <location>
        <begin position="17"/>
        <end position="34"/>
    </location>
</feature>
<reference evidence="2 3" key="1">
    <citation type="submission" date="2014-11" db="EMBL/GenBank/DDBJ databases">
        <title>Pan-genome of Gallibacterium spp.</title>
        <authorList>
            <person name="Kudirkiene E."/>
            <person name="Bojesen A.M."/>
        </authorList>
    </citation>
    <scope>NUCLEOTIDE SEQUENCE [LARGE SCALE GENOMIC DNA]</scope>
    <source>
        <strain evidence="2 3">59/S3/89</strain>
    </source>
</reference>
<dbReference type="RefSeq" id="WP_065238133.1">
    <property type="nucleotide sequence ID" value="NZ_JTJR01000048.1"/>
</dbReference>
<dbReference type="AlphaFoldDB" id="A0A1A7PNP9"/>
<organism evidence="2 3">
    <name type="scientific">Gallibacterium genomosp. 3</name>
    <dbReference type="NCBI Taxonomy" id="505345"/>
    <lineage>
        <taxon>Bacteria</taxon>
        <taxon>Pseudomonadati</taxon>
        <taxon>Pseudomonadota</taxon>
        <taxon>Gammaproteobacteria</taxon>
        <taxon>Pasteurellales</taxon>
        <taxon>Pasteurellaceae</taxon>
        <taxon>Gallibacterium</taxon>
    </lineage>
</organism>
<evidence type="ECO:0000256" key="1">
    <source>
        <dbReference type="SAM" id="MobiDB-lite"/>
    </source>
</evidence>
<name>A0A1A7PNP9_9PAST</name>
<evidence type="ECO:0000313" key="2">
    <source>
        <dbReference type="EMBL" id="OBX02790.1"/>
    </source>
</evidence>
<feature type="region of interest" description="Disordered" evidence="1">
    <location>
        <begin position="1"/>
        <end position="59"/>
    </location>
</feature>
<gene>
    <name evidence="2" type="ORF">QV06_10725</name>
</gene>
<evidence type="ECO:0000313" key="3">
    <source>
        <dbReference type="Proteomes" id="UP000092626"/>
    </source>
</evidence>
<accession>A0A1A7PNP9</accession>
<sequence>MDTGNYGADRLGGSFGKNDRMDSETNHGKNHDGDYVSLSRGSDGRDRVTVSHKGSSRSYSLNDYVSRNKSAWGSQGLSPISQAATVTRTTVTSLTGAKQTTLSGQPIEDPNNSLLSTNPDKYLEKTIGKGFVDYIDNPVTNKMGWESYQDFREQGKQFKASNLDRTFGLNTVGEVLADTVAGVAGKVGKGVGSVASSMGAGVASTNLGNLMELASNYAKTKNMTDAQKAAFADGVNEINKAINDGKSTLTKFFEAGSGLATIPDPITMGVGVISGLFSKFTGHEDKKKAVATAMGKLDEYEKDRQKRHQALLDDAKRRSLDGSNQGNYGILNQMTARLNKNTQPVDKWQQFNATLPALNHLWDSISFKTTT</sequence>
<dbReference type="STRING" id="505345.QV06_10725"/>
<dbReference type="EMBL" id="JTJR01000048">
    <property type="protein sequence ID" value="OBX02790.1"/>
    <property type="molecule type" value="Genomic_DNA"/>
</dbReference>
<comment type="caution">
    <text evidence="2">The sequence shown here is derived from an EMBL/GenBank/DDBJ whole genome shotgun (WGS) entry which is preliminary data.</text>
</comment>